<gene>
    <name evidence="7" type="ORF">IV203_020745</name>
    <name evidence="6" type="ORF">IV203_021563</name>
</gene>
<dbReference type="EC" id="5.4.2.11" evidence="4"/>
<dbReference type="HAMAP" id="MF_01039">
    <property type="entry name" value="PGAM_GpmA"/>
    <property type="match status" value="1"/>
</dbReference>
<dbReference type="Proteomes" id="UP000693970">
    <property type="component" value="Unassembled WGS sequence"/>
</dbReference>
<reference evidence="7" key="1">
    <citation type="journal article" date="2021" name="Sci. Rep.">
        <title>Diploid genomic architecture of Nitzschia inconspicua, an elite biomass production diatom.</title>
        <authorList>
            <person name="Oliver A."/>
            <person name="Podell S."/>
            <person name="Pinowska A."/>
            <person name="Traller J.C."/>
            <person name="Smith S.R."/>
            <person name="McClure R."/>
            <person name="Beliaev A."/>
            <person name="Bohutskyi P."/>
            <person name="Hill E.A."/>
            <person name="Rabines A."/>
            <person name="Zheng H."/>
            <person name="Allen L.Z."/>
            <person name="Kuo A."/>
            <person name="Grigoriev I.V."/>
            <person name="Allen A.E."/>
            <person name="Hazlebeck D."/>
            <person name="Allen E.E."/>
        </authorList>
    </citation>
    <scope>NUCLEOTIDE SEQUENCE</scope>
    <source>
        <strain evidence="7">Hildebrandi</strain>
    </source>
</reference>
<feature type="binding site" evidence="2">
    <location>
        <position position="181"/>
    </location>
    <ligand>
        <name>substrate</name>
    </ligand>
</feature>
<feature type="binding site" evidence="2">
    <location>
        <begin position="208"/>
        <end position="211"/>
    </location>
    <ligand>
        <name>substrate</name>
    </ligand>
</feature>
<dbReference type="Pfam" id="PF00300">
    <property type="entry name" value="His_Phos_1"/>
    <property type="match status" value="2"/>
</dbReference>
<name>A0A9K3KG96_9STRA</name>
<protein>
    <recommendedName>
        <fullName evidence="4">Phosphoglycerate mutase</fullName>
        <ecNumber evidence="4">5.4.2.11</ecNumber>
    </recommendedName>
</protein>
<dbReference type="EMBL" id="JAGRRH010000052">
    <property type="protein sequence ID" value="KAG7338631.1"/>
    <property type="molecule type" value="Genomic_DNA"/>
</dbReference>
<dbReference type="GO" id="GO:0006096">
    <property type="term" value="P:glycolytic process"/>
    <property type="evidence" value="ECO:0007669"/>
    <property type="project" value="UniProtKB-KW"/>
</dbReference>
<keyword evidence="4" id="KW-0413">Isomerase</keyword>
<evidence type="ECO:0000313" key="7">
    <source>
        <dbReference type="EMBL" id="KAG7342801.1"/>
    </source>
</evidence>
<feature type="active site" description="Proton donor/acceptor" evidence="1">
    <location>
        <position position="208"/>
    </location>
</feature>
<evidence type="ECO:0000256" key="1">
    <source>
        <dbReference type="PIRSR" id="PIRSR613078-1"/>
    </source>
</evidence>
<evidence type="ECO:0000313" key="8">
    <source>
        <dbReference type="Proteomes" id="UP000693970"/>
    </source>
</evidence>
<dbReference type="GO" id="GO:0004619">
    <property type="term" value="F:phosphoglycerate mutase activity"/>
    <property type="evidence" value="ECO:0007669"/>
    <property type="project" value="UniProtKB-EC"/>
</dbReference>
<sequence length="442" mass="51174">MRGTSSNTSLHVHEMETMVENVNYETYAPTSNDLCIFHLYYLLLRIAVAMIPIRPCWMFRSRIWHCSVASNMADRTEYPKALKSFHRGSKRRPFHRTCIAESKSPLDASNTVSRLPPIPDNCHRFVLMRHGESAFNNANIFTGWCDVALTQRGVVEAVEAGEVFLSQSLHFRKCYVSLLSRSIVTAHRALDAGGIAYTPLDYDYRWNERHYGALQGLSKEQTAIRMGRDIVMKWRRSYSDRPPLMTEQHPHFQTINKDPRYRYLMHVPRGESLEDCQKRVVEVWKETIQEIKQNFEPLDFNYSLLVAHANTLRALVMHLDIIDPEGIESLNIPTAIPFYYDIDLNTGQVVSSKPQGMFRGIFITDERKQRSFLERRRAANDPWMWALHDDQVATSMLSDREQPVQAYSEDDGAAEELRVPELEEEARKNTELFAPDQSTRDP</sequence>
<dbReference type="SMART" id="SM00855">
    <property type="entry name" value="PGAM"/>
    <property type="match status" value="1"/>
</dbReference>
<dbReference type="NCBIfam" id="TIGR01258">
    <property type="entry name" value="pgm_1"/>
    <property type="match status" value="1"/>
</dbReference>
<evidence type="ECO:0000256" key="3">
    <source>
        <dbReference type="PIRSR" id="PIRSR613078-3"/>
    </source>
</evidence>
<feature type="binding site" evidence="2">
    <location>
        <position position="219"/>
    </location>
    <ligand>
        <name>substrate</name>
    </ligand>
</feature>
<feature type="site" description="Transition state stabilizer" evidence="3">
    <location>
        <position position="308"/>
    </location>
</feature>
<dbReference type="PROSITE" id="PS00175">
    <property type="entry name" value="PG_MUTASE"/>
    <property type="match status" value="1"/>
</dbReference>
<dbReference type="InterPro" id="IPR013078">
    <property type="entry name" value="His_Pase_superF_clade-1"/>
</dbReference>
<feature type="binding site" evidence="2">
    <location>
        <begin position="235"/>
        <end position="236"/>
    </location>
    <ligand>
        <name>substrate</name>
    </ligand>
</feature>
<comment type="catalytic activity">
    <reaction evidence="4">
        <text>(2R)-2-phosphoglycerate = (2R)-3-phosphoglycerate</text>
        <dbReference type="Rhea" id="RHEA:15901"/>
        <dbReference type="ChEBI" id="CHEBI:58272"/>
        <dbReference type="ChEBI" id="CHEBI:58289"/>
        <dbReference type="EC" id="5.4.2.11"/>
    </reaction>
</comment>
<evidence type="ECO:0000256" key="5">
    <source>
        <dbReference type="SAM" id="MobiDB-lite"/>
    </source>
</evidence>
<dbReference type="OrthoDB" id="354304at2759"/>
<accession>A0A9K3KG96</accession>
<comment type="caution">
    <text evidence="7">The sequence shown here is derived from an EMBL/GenBank/DDBJ whole genome shotgun (WGS) entry which is preliminary data.</text>
</comment>
<dbReference type="CDD" id="cd07067">
    <property type="entry name" value="HP_PGM_like"/>
    <property type="match status" value="1"/>
</dbReference>
<dbReference type="EMBL" id="JAGRRH010000024">
    <property type="protein sequence ID" value="KAG7342801.1"/>
    <property type="molecule type" value="Genomic_DNA"/>
</dbReference>
<keyword evidence="4" id="KW-0324">Glycolysis</keyword>
<proteinExistence type="inferred from homology"/>
<feature type="region of interest" description="Disordered" evidence="5">
    <location>
        <begin position="423"/>
        <end position="442"/>
    </location>
</feature>
<dbReference type="AlphaFoldDB" id="A0A9K3KG96"/>
<organism evidence="7 8">
    <name type="scientific">Nitzschia inconspicua</name>
    <dbReference type="NCBI Taxonomy" id="303405"/>
    <lineage>
        <taxon>Eukaryota</taxon>
        <taxon>Sar</taxon>
        <taxon>Stramenopiles</taxon>
        <taxon>Ochrophyta</taxon>
        <taxon>Bacillariophyta</taxon>
        <taxon>Bacillariophyceae</taxon>
        <taxon>Bacillariophycidae</taxon>
        <taxon>Bacillariales</taxon>
        <taxon>Bacillariaceae</taxon>
        <taxon>Nitzschia</taxon>
    </lineage>
</organism>
<dbReference type="InterPro" id="IPR001345">
    <property type="entry name" value="PG/BPGM_mutase_AS"/>
</dbReference>
<comment type="similarity">
    <text evidence="4">Belongs to the phosphoglycerate mutase family. BPG-dependent PGAM subfamily.</text>
</comment>
<feature type="binding site" evidence="2">
    <location>
        <begin position="142"/>
        <end position="143"/>
    </location>
    <ligand>
        <name>substrate</name>
    </ligand>
</feature>
<evidence type="ECO:0000313" key="6">
    <source>
        <dbReference type="EMBL" id="KAG7338631.1"/>
    </source>
</evidence>
<keyword evidence="8" id="KW-1185">Reference proteome</keyword>
<feature type="active site" description="Tele-phosphohistidine intermediate" evidence="1">
    <location>
        <position position="130"/>
    </location>
</feature>
<dbReference type="InterPro" id="IPR005952">
    <property type="entry name" value="Phosphogly_mut1"/>
</dbReference>
<dbReference type="PANTHER" id="PTHR11931">
    <property type="entry name" value="PHOSPHOGLYCERATE MUTASE"/>
    <property type="match status" value="1"/>
</dbReference>
<evidence type="ECO:0000256" key="2">
    <source>
        <dbReference type="PIRSR" id="PIRSR613078-2"/>
    </source>
</evidence>
<feature type="binding site" evidence="2">
    <location>
        <begin position="129"/>
        <end position="136"/>
    </location>
    <ligand>
        <name>substrate</name>
    </ligand>
</feature>
<reference evidence="7" key="2">
    <citation type="submission" date="2021-04" db="EMBL/GenBank/DDBJ databases">
        <authorList>
            <person name="Podell S."/>
        </authorList>
    </citation>
    <scope>NUCLEOTIDE SEQUENCE</scope>
    <source>
        <strain evidence="7">Hildebrandi</strain>
    </source>
</reference>
<evidence type="ECO:0000256" key="4">
    <source>
        <dbReference type="RuleBase" id="RU004511"/>
    </source>
</evidence>